<evidence type="ECO:0000256" key="1">
    <source>
        <dbReference type="SAM" id="Phobius"/>
    </source>
</evidence>
<keyword evidence="1" id="KW-1133">Transmembrane helix</keyword>
<keyword evidence="1" id="KW-0812">Transmembrane</keyword>
<feature type="transmembrane region" description="Helical" evidence="1">
    <location>
        <begin position="7"/>
        <end position="26"/>
    </location>
</feature>
<proteinExistence type="predicted"/>
<evidence type="ECO:0000313" key="3">
    <source>
        <dbReference type="Proteomes" id="UP001275436"/>
    </source>
</evidence>
<accession>A0ABQ5TL57</accession>
<protein>
    <recommendedName>
        <fullName evidence="4">DUF3139 domain-containing protein</fullName>
    </recommendedName>
</protein>
<gene>
    <name evidence="2" type="ORF">MACH08_21570</name>
</gene>
<dbReference type="EMBL" id="BSKO01000001">
    <property type="protein sequence ID" value="GLO66373.1"/>
    <property type="molecule type" value="Genomic_DNA"/>
</dbReference>
<evidence type="ECO:0000313" key="2">
    <source>
        <dbReference type="EMBL" id="GLO66373.1"/>
    </source>
</evidence>
<keyword evidence="3" id="KW-1185">Reference proteome</keyword>
<dbReference type="Proteomes" id="UP001275436">
    <property type="component" value="Unassembled WGS sequence"/>
</dbReference>
<sequence>MKKKIFITLLIVSVCINIYFLGKWLLIDQWYVANEEDETILGEMVVKAINSNDYRDVSESEQIISIKTSVDRNKGGVFPYHYDISVLTDKQTHIFSCEDDRCTKVEKYGEMYSNYRDERSILPLGK</sequence>
<reference evidence="2 3" key="1">
    <citation type="submission" date="2023-02" db="EMBL/GenBank/DDBJ databases">
        <title>Oceanobacillus kimchii IFOP_LL358 isolated form Alexandrium catenella lab strain.</title>
        <authorList>
            <person name="Gajardo G."/>
            <person name="Ueki S."/>
            <person name="Maruyama F."/>
        </authorList>
    </citation>
    <scope>NUCLEOTIDE SEQUENCE [LARGE SCALE GENOMIC DNA]</scope>
    <source>
        <strain evidence="2 3">IFOP_LL358</strain>
    </source>
</reference>
<evidence type="ECO:0008006" key="4">
    <source>
        <dbReference type="Google" id="ProtNLM"/>
    </source>
</evidence>
<comment type="caution">
    <text evidence="2">The sequence shown here is derived from an EMBL/GenBank/DDBJ whole genome shotgun (WGS) entry which is preliminary data.</text>
</comment>
<dbReference type="RefSeq" id="WP_017796838.1">
    <property type="nucleotide sequence ID" value="NZ_BSKO01000001.1"/>
</dbReference>
<keyword evidence="1" id="KW-0472">Membrane</keyword>
<organism evidence="2 3">
    <name type="scientific">Oceanobacillus kimchii</name>
    <dbReference type="NCBI Taxonomy" id="746691"/>
    <lineage>
        <taxon>Bacteria</taxon>
        <taxon>Bacillati</taxon>
        <taxon>Bacillota</taxon>
        <taxon>Bacilli</taxon>
        <taxon>Bacillales</taxon>
        <taxon>Bacillaceae</taxon>
        <taxon>Oceanobacillus</taxon>
    </lineage>
</organism>
<name>A0ABQ5TL57_9BACI</name>